<gene>
    <name evidence="4" type="primary">SEP2</name>
    <name evidence="4" type="ORF">PBK173_000094200</name>
    <name evidence="9" type="ORF">PBNK65E_000090600</name>
    <name evidence="6" type="ORF">PBNK65NY_000090000</name>
    <name evidence="5" type="ORF">PBNK65NY_000508400</name>
    <name evidence="7" type="ORF">PBSP11A_000090100</name>
    <name evidence="8" type="ORF">PBSP11RLL_000090400</name>
</gene>
<reference evidence="4 10" key="1">
    <citation type="submission" date="2016-02" db="EMBL/GenBank/DDBJ databases">
        <authorList>
            <consortium name="Pathogen Informatics"/>
        </authorList>
    </citation>
    <scope>NUCLEOTIDE SEQUENCE [LARGE SCALE GENOMIC DNA]</scope>
    <source>
        <strain evidence="4 10">K173</strain>
        <strain evidence="5 14">NK65 ny</strain>
        <strain evidence="9 13">NK65e</strain>
        <strain evidence="7 11">SP11 Antwerpcl1</strain>
        <strain evidence="8 12">SP11 RLL</strain>
    </source>
</reference>
<feature type="transmembrane region" description="Helical" evidence="2">
    <location>
        <begin position="53"/>
        <end position="75"/>
    </location>
</feature>
<dbReference type="VEuPathDB" id="PlasmoDB:PBANKA_0524200"/>
<evidence type="ECO:0000256" key="2">
    <source>
        <dbReference type="SAM" id="Phobius"/>
    </source>
</evidence>
<dbReference type="EMBL" id="LT608253">
    <property type="protein sequence ID" value="SCM15879.1"/>
    <property type="molecule type" value="Genomic_DNA"/>
</dbReference>
<dbReference type="EMBL" id="LT160025">
    <property type="protein sequence ID" value="CXI13434.1"/>
    <property type="molecule type" value="Genomic_DNA"/>
</dbReference>
<dbReference type="OMA" id="PWANKID"/>
<evidence type="ECO:0000313" key="12">
    <source>
        <dbReference type="Proteomes" id="UP000219974"/>
    </source>
</evidence>
<dbReference type="Proteomes" id="UP000220214">
    <property type="component" value="Chromosome 5"/>
</dbReference>
<keyword evidence="2" id="KW-0812">Transmembrane</keyword>
<evidence type="ECO:0000313" key="10">
    <source>
        <dbReference type="Proteomes" id="UP000069549"/>
    </source>
</evidence>
<evidence type="ECO:0000313" key="13">
    <source>
        <dbReference type="Proteomes" id="UP000220214"/>
    </source>
</evidence>
<proteinExistence type="predicted"/>
<evidence type="ECO:0000313" key="6">
    <source>
        <dbReference type="EMBL" id="SCL93512.1"/>
    </source>
</evidence>
<feature type="region of interest" description="Disordered" evidence="1">
    <location>
        <begin position="81"/>
        <end position="155"/>
    </location>
</feature>
<name>A0A0Y9V1U1_PLABE</name>
<feature type="compositionally biased region" description="Polar residues" evidence="1">
    <location>
        <begin position="105"/>
        <end position="127"/>
    </location>
</feature>
<dbReference type="EMBL" id="FMIE01000192">
    <property type="protein sequence ID" value="SCL85776.1"/>
    <property type="molecule type" value="Genomic_DNA"/>
</dbReference>
<sequence length="155" mass="16748">MKLAKALYFVAFLLAIKVLTPGSNNYVEAKPANSKKVTKSGDNAFIKKIKNNKAAFISTLAATVALAIATTFGVMHYQNNGGFEKSPWANKIDKNKSLPKKKTDNSPPSKGNLGNTSQKRNPISFTPISDGYKPSSSPNNNSKRTPTAPYTVKLN</sequence>
<evidence type="ECO:0000256" key="3">
    <source>
        <dbReference type="SAM" id="SignalP"/>
    </source>
</evidence>
<dbReference type="AlphaFoldDB" id="A0A0Y9V1U1"/>
<keyword evidence="2" id="KW-1133">Transmembrane helix</keyword>
<keyword evidence="2" id="KW-0472">Membrane</keyword>
<dbReference type="NCBIfam" id="TIGR01495">
    <property type="entry name" value="ETRAMP"/>
    <property type="match status" value="1"/>
</dbReference>
<evidence type="ECO:0000313" key="14">
    <source>
        <dbReference type="Proteomes" id="UP000516480"/>
    </source>
</evidence>
<dbReference type="Proteomes" id="UP000069549">
    <property type="component" value="Chromosome 5"/>
</dbReference>
<dbReference type="Proteomes" id="UP000516480">
    <property type="component" value="Unassembled WGS sequence"/>
</dbReference>
<dbReference type="Proteomes" id="UP000219860">
    <property type="component" value="Chromosome 5"/>
</dbReference>
<dbReference type="Proteomes" id="UP000219974">
    <property type="component" value="Chromosome 5"/>
</dbReference>
<dbReference type="InterPro" id="IPR006389">
    <property type="entry name" value="Early_transc_mb_plasmodium"/>
</dbReference>
<evidence type="ECO:0000313" key="8">
    <source>
        <dbReference type="EMBL" id="SCM17675.1"/>
    </source>
</evidence>
<accession>A0A0Y9V1U1</accession>
<evidence type="ECO:0000313" key="7">
    <source>
        <dbReference type="EMBL" id="SCM15879.1"/>
    </source>
</evidence>
<evidence type="ECO:0000313" key="11">
    <source>
        <dbReference type="Proteomes" id="UP000219860"/>
    </source>
</evidence>
<dbReference type="EMBL" id="LT608141">
    <property type="protein sequence ID" value="SCL93512.1"/>
    <property type="molecule type" value="Genomic_DNA"/>
</dbReference>
<feature type="compositionally biased region" description="Basic and acidic residues" evidence="1">
    <location>
        <begin position="91"/>
        <end position="104"/>
    </location>
</feature>
<feature type="chain" id="PRO_5014242861" evidence="3">
    <location>
        <begin position="23"/>
        <end position="155"/>
    </location>
</feature>
<dbReference type="Pfam" id="PF09716">
    <property type="entry name" value="ETRAMP"/>
    <property type="match status" value="1"/>
</dbReference>
<dbReference type="EMBL" id="LT614631">
    <property type="protein sequence ID" value="SCN23230.1"/>
    <property type="molecule type" value="Genomic_DNA"/>
</dbReference>
<organism evidence="4 10">
    <name type="scientific">Plasmodium berghei</name>
    <dbReference type="NCBI Taxonomy" id="5821"/>
    <lineage>
        <taxon>Eukaryota</taxon>
        <taxon>Sar</taxon>
        <taxon>Alveolata</taxon>
        <taxon>Apicomplexa</taxon>
        <taxon>Aconoidasida</taxon>
        <taxon>Haemosporida</taxon>
        <taxon>Plasmodiidae</taxon>
        <taxon>Plasmodium</taxon>
        <taxon>Plasmodium (Vinckeia)</taxon>
    </lineage>
</organism>
<dbReference type="OrthoDB" id="387406at2759"/>
<evidence type="ECO:0000256" key="1">
    <source>
        <dbReference type="SAM" id="MobiDB-lite"/>
    </source>
</evidence>
<protein>
    <submittedName>
        <fullName evidence="4">Small exported protein</fullName>
    </submittedName>
</protein>
<evidence type="ECO:0000313" key="4">
    <source>
        <dbReference type="EMBL" id="CXI13434.1"/>
    </source>
</evidence>
<evidence type="ECO:0000313" key="9">
    <source>
        <dbReference type="EMBL" id="SCN23230.1"/>
    </source>
</evidence>
<dbReference type="Proteomes" id="UP000516480">
    <property type="component" value="Chromosome 5"/>
</dbReference>
<feature type="signal peptide" evidence="3">
    <location>
        <begin position="1"/>
        <end position="22"/>
    </location>
</feature>
<dbReference type="EMBL" id="LT608269">
    <property type="protein sequence ID" value="SCM17675.1"/>
    <property type="molecule type" value="Genomic_DNA"/>
</dbReference>
<keyword evidence="3" id="KW-0732">Signal</keyword>
<evidence type="ECO:0000313" key="5">
    <source>
        <dbReference type="EMBL" id="SCL85776.1"/>
    </source>
</evidence>